<evidence type="ECO:0000256" key="3">
    <source>
        <dbReference type="ARBA" id="ARBA00022723"/>
    </source>
</evidence>
<dbReference type="SUPFAM" id="SSF53448">
    <property type="entry name" value="Nucleotide-diphospho-sugar transferases"/>
    <property type="match status" value="1"/>
</dbReference>
<organism evidence="4 5">
    <name type="scientific">Mucilaginibacter paludis DSM 18603</name>
    <dbReference type="NCBI Taxonomy" id="714943"/>
    <lineage>
        <taxon>Bacteria</taxon>
        <taxon>Pseudomonadati</taxon>
        <taxon>Bacteroidota</taxon>
        <taxon>Sphingobacteriia</taxon>
        <taxon>Sphingobacteriales</taxon>
        <taxon>Sphingobacteriaceae</taxon>
        <taxon>Mucilaginibacter</taxon>
    </lineage>
</organism>
<accession>H1Y1S7</accession>
<dbReference type="STRING" id="714943.Mucpa_0544"/>
<keyword evidence="1" id="KW-0328">Glycosyltransferase</keyword>
<dbReference type="InterPro" id="IPR002495">
    <property type="entry name" value="Glyco_trans_8"/>
</dbReference>
<dbReference type="AlphaFoldDB" id="H1Y1S7"/>
<dbReference type="InterPro" id="IPR050748">
    <property type="entry name" value="Glycosyltrans_8_dom-fam"/>
</dbReference>
<proteinExistence type="predicted"/>
<dbReference type="EMBL" id="CM001403">
    <property type="protein sequence ID" value="EHQ24736.1"/>
    <property type="molecule type" value="Genomic_DNA"/>
</dbReference>
<dbReference type="PANTHER" id="PTHR13778:SF47">
    <property type="entry name" value="LIPOPOLYSACCHARIDE 1,3-GALACTOSYLTRANSFERASE"/>
    <property type="match status" value="1"/>
</dbReference>
<keyword evidence="5" id="KW-1185">Reference proteome</keyword>
<name>H1Y1S7_9SPHI</name>
<gene>
    <name evidence="4" type="ORF">Mucpa_0544</name>
</gene>
<evidence type="ECO:0000256" key="1">
    <source>
        <dbReference type="ARBA" id="ARBA00022676"/>
    </source>
</evidence>
<evidence type="ECO:0000256" key="2">
    <source>
        <dbReference type="ARBA" id="ARBA00022679"/>
    </source>
</evidence>
<dbReference type="GO" id="GO:0046872">
    <property type="term" value="F:metal ion binding"/>
    <property type="evidence" value="ECO:0007669"/>
    <property type="project" value="UniProtKB-KW"/>
</dbReference>
<dbReference type="InterPro" id="IPR029044">
    <property type="entry name" value="Nucleotide-diphossugar_trans"/>
</dbReference>
<dbReference type="OrthoDB" id="695971at2"/>
<protein>
    <submittedName>
        <fullName evidence="4">Glycosyl transferase family 8</fullName>
    </submittedName>
</protein>
<dbReference type="RefSeq" id="WP_008504296.1">
    <property type="nucleotide sequence ID" value="NZ_CM001403.1"/>
</dbReference>
<dbReference type="Gene3D" id="3.90.550.10">
    <property type="entry name" value="Spore Coat Polysaccharide Biosynthesis Protein SpsA, Chain A"/>
    <property type="match status" value="1"/>
</dbReference>
<dbReference type="Pfam" id="PF01501">
    <property type="entry name" value="Glyco_transf_8"/>
    <property type="match status" value="1"/>
</dbReference>
<dbReference type="PANTHER" id="PTHR13778">
    <property type="entry name" value="GLYCOSYLTRANSFERASE 8 DOMAIN-CONTAINING PROTEIN"/>
    <property type="match status" value="1"/>
</dbReference>
<dbReference type="CDD" id="cd04194">
    <property type="entry name" value="GT8_A4GalT_like"/>
    <property type="match status" value="1"/>
</dbReference>
<evidence type="ECO:0000313" key="5">
    <source>
        <dbReference type="Proteomes" id="UP000002774"/>
    </source>
</evidence>
<dbReference type="Proteomes" id="UP000002774">
    <property type="component" value="Chromosome"/>
</dbReference>
<reference evidence="4" key="1">
    <citation type="submission" date="2011-09" db="EMBL/GenBank/DDBJ databases">
        <title>The permanent draft genome of Mucilaginibacter paludis DSM 18603.</title>
        <authorList>
            <consortium name="US DOE Joint Genome Institute (JGI-PGF)"/>
            <person name="Lucas S."/>
            <person name="Han J."/>
            <person name="Lapidus A."/>
            <person name="Bruce D."/>
            <person name="Goodwin L."/>
            <person name="Pitluck S."/>
            <person name="Peters L."/>
            <person name="Kyrpides N."/>
            <person name="Mavromatis K."/>
            <person name="Ivanova N."/>
            <person name="Mikhailova N."/>
            <person name="Held B."/>
            <person name="Detter J.C."/>
            <person name="Tapia R."/>
            <person name="Han C."/>
            <person name="Land M."/>
            <person name="Hauser L."/>
            <person name="Markowitz V."/>
            <person name="Cheng J.-F."/>
            <person name="Hugenholtz P."/>
            <person name="Woyke T."/>
            <person name="Wu D."/>
            <person name="Tindall B."/>
            <person name="Brambilla E."/>
            <person name="Klenk H.-P."/>
            <person name="Eisen J.A."/>
        </authorList>
    </citation>
    <scope>NUCLEOTIDE SEQUENCE [LARGE SCALE GENOMIC DNA]</scope>
    <source>
        <strain evidence="4">DSM 18603</strain>
    </source>
</reference>
<evidence type="ECO:0000313" key="4">
    <source>
        <dbReference type="EMBL" id="EHQ24736.1"/>
    </source>
</evidence>
<dbReference type="eggNOG" id="COG1442">
    <property type="taxonomic scope" value="Bacteria"/>
</dbReference>
<keyword evidence="3" id="KW-0479">Metal-binding</keyword>
<dbReference type="HOGENOM" id="CLU_050833_0_2_10"/>
<keyword evidence="2 4" id="KW-0808">Transferase</keyword>
<dbReference type="GO" id="GO:0016757">
    <property type="term" value="F:glycosyltransferase activity"/>
    <property type="evidence" value="ECO:0007669"/>
    <property type="project" value="UniProtKB-KW"/>
</dbReference>
<sequence>MKSSSNVIPIVVVTDEHYVIMLAALLKSIECNHKSGEKIAVYVIADGVKKSSQKKIQTSVDPAMFSITWIRMEDTIPAGVKLPLDRTSYPVTIYLRLFIQYIVPKETTKALFLDVDMIVLEDVSKLYDQDLGDKIIGAVQDPRLLTFDNSWGGIMNYKELGFAPDTKYFNTGLLLINTQKWAEKNLAVKVIDCINDNIKFANYPDQYGFNVVLANQWLELDPRWNYFASGDLDHPYLVHFISRKPFYTSYEYNQNYKNRFYQYVKQTEWRNAKPIGELNRYFKKLHNIWAKIKKKF</sequence>